<dbReference type="AlphaFoldDB" id="A0A4V1ZBB1"/>
<dbReference type="RefSeq" id="WP_129919097.1">
    <property type="nucleotide sequence ID" value="NZ_SEWE01000001.1"/>
</dbReference>
<dbReference type="Proteomes" id="UP000294155">
    <property type="component" value="Unassembled WGS sequence"/>
</dbReference>
<organism evidence="1 2">
    <name type="scientific">Hymenobacter persicinus</name>
    <dbReference type="NCBI Taxonomy" id="2025506"/>
    <lineage>
        <taxon>Bacteria</taxon>
        <taxon>Pseudomonadati</taxon>
        <taxon>Bacteroidota</taxon>
        <taxon>Cytophagia</taxon>
        <taxon>Cytophagales</taxon>
        <taxon>Hymenobacteraceae</taxon>
        <taxon>Hymenobacter</taxon>
    </lineage>
</organism>
<dbReference type="OrthoDB" id="3637315at2"/>
<protein>
    <submittedName>
        <fullName evidence="1">Uncharacterized protein</fullName>
    </submittedName>
</protein>
<gene>
    <name evidence="1" type="ORF">EWM57_00085</name>
</gene>
<name>A0A4V1ZBB1_9BACT</name>
<evidence type="ECO:0000313" key="1">
    <source>
        <dbReference type="EMBL" id="RYU84761.1"/>
    </source>
</evidence>
<accession>A0A4V1ZBB1</accession>
<comment type="caution">
    <text evidence="1">The sequence shown here is derived from an EMBL/GenBank/DDBJ whole genome shotgun (WGS) entry which is preliminary data.</text>
</comment>
<keyword evidence="2" id="KW-1185">Reference proteome</keyword>
<dbReference type="EMBL" id="SEWE01000001">
    <property type="protein sequence ID" value="RYU84761.1"/>
    <property type="molecule type" value="Genomic_DNA"/>
</dbReference>
<reference evidence="1 2" key="1">
    <citation type="submission" date="2019-02" db="EMBL/GenBank/DDBJ databases">
        <title>Bacterial novel species isolated from soil.</title>
        <authorList>
            <person name="Jung H.-Y."/>
        </authorList>
    </citation>
    <scope>NUCLEOTIDE SEQUENCE [LARGE SCALE GENOMIC DNA]</scope>
    <source>
        <strain evidence="1 2">1-3-3-3</strain>
    </source>
</reference>
<proteinExistence type="predicted"/>
<evidence type="ECO:0000313" key="2">
    <source>
        <dbReference type="Proteomes" id="UP000294155"/>
    </source>
</evidence>
<sequence length="188" mass="21061">MESLKTAGRISKGLTLTSDDFIESHASRLLLLVLLCGSKDRATSTQKIEGLTKLAKLDFFVRYPAFFQRAAQALGHGDQRMDNSSSDAKMIRFHYGPWDKRYYQVIPYLEAKGLLMVSKKGSAYNFTLTELGTSIARQLSEGAGFQSLVAKMAKVKEVMSPLKGNQLKELIYKLFEQEVANKNLNDII</sequence>